<dbReference type="InterPro" id="IPR040680">
    <property type="entry name" value="DUF5643"/>
</dbReference>
<evidence type="ECO:0000313" key="5">
    <source>
        <dbReference type="Proteomes" id="UP000027822"/>
    </source>
</evidence>
<name>A0A073JXQ0_9BACI</name>
<dbReference type="EMBL" id="JOTN01000010">
    <property type="protein sequence ID" value="KEK18972.1"/>
    <property type="molecule type" value="Genomic_DNA"/>
</dbReference>
<dbReference type="STRING" id="574376.BAMA_02555"/>
<organism evidence="4 5">
    <name type="scientific">Bacillus manliponensis</name>
    <dbReference type="NCBI Taxonomy" id="574376"/>
    <lineage>
        <taxon>Bacteria</taxon>
        <taxon>Bacillati</taxon>
        <taxon>Bacillota</taxon>
        <taxon>Bacilli</taxon>
        <taxon>Bacillales</taxon>
        <taxon>Bacillaceae</taxon>
        <taxon>Bacillus</taxon>
        <taxon>Bacillus cereus group</taxon>
    </lineage>
</organism>
<dbReference type="InterPro" id="IPR025436">
    <property type="entry name" value="DUF4179"/>
</dbReference>
<sequence>MKDPFEMLNDVEVDVSDYEEVCLSDVEKKRMKRRVNKKLTKRRHTKRNITVLATAAVAFFCIMTVDMRSMIADIPLIGSKTEEYVNSKEDLKEYTTTVGQTVYDNNVEVRLDEVLLDEGKIIVNSTFKSSSTDLKEAFAWPDIYINGQRINGGGSGDTKKVNDYTYTFFSAIDLRDEELKWMDVTGELNIQVVYRDIEFSNTEDSIKGDWGFSFTASGDKLKADTKIIPIGKKFTLENGQKIEVEDLRISPVLVKLNYKMLNGKELDVKFLAEDQDGNALQAVSGLTLAKESYWRFGKLDESVTSITFTPELTSGEEGNQKTDYYKVLSEESFEVQVN</sequence>
<keyword evidence="1" id="KW-0812">Transmembrane</keyword>
<keyword evidence="1" id="KW-1133">Transmembrane helix</keyword>
<dbReference type="Gene3D" id="2.60.40.1630">
    <property type="entry name" value="bacillus anthracis domain"/>
    <property type="match status" value="1"/>
</dbReference>
<dbReference type="RefSeq" id="WP_034639787.1">
    <property type="nucleotide sequence ID" value="NZ_CBCSJC010000009.1"/>
</dbReference>
<feature type="domain" description="DUF5643" evidence="3">
    <location>
        <begin position="225"/>
        <end position="327"/>
    </location>
</feature>
<gene>
    <name evidence="4" type="ORF">BAMA_02555</name>
</gene>
<feature type="domain" description="DUF4179" evidence="2">
    <location>
        <begin position="46"/>
        <end position="129"/>
    </location>
</feature>
<comment type="caution">
    <text evidence="4">The sequence shown here is derived from an EMBL/GenBank/DDBJ whole genome shotgun (WGS) entry which is preliminary data.</text>
</comment>
<dbReference type="eggNOG" id="ENOG5033XUX">
    <property type="taxonomic scope" value="Bacteria"/>
</dbReference>
<proteinExistence type="predicted"/>
<keyword evidence="1" id="KW-0472">Membrane</keyword>
<dbReference type="Pfam" id="PF13786">
    <property type="entry name" value="DUF4179"/>
    <property type="match status" value="1"/>
</dbReference>
<feature type="transmembrane region" description="Helical" evidence="1">
    <location>
        <begin position="48"/>
        <end position="65"/>
    </location>
</feature>
<dbReference type="AlphaFoldDB" id="A0A073JXQ0"/>
<protein>
    <recommendedName>
        <fullName evidence="6">DUF4179 domain-containing protein</fullName>
    </recommendedName>
</protein>
<evidence type="ECO:0000259" key="2">
    <source>
        <dbReference type="Pfam" id="PF13786"/>
    </source>
</evidence>
<evidence type="ECO:0000256" key="1">
    <source>
        <dbReference type="SAM" id="Phobius"/>
    </source>
</evidence>
<dbReference type="OrthoDB" id="1695052at2"/>
<reference evidence="4 5" key="1">
    <citation type="submission" date="2014-06" db="EMBL/GenBank/DDBJ databases">
        <title>Draft genome sequence of Bacillus manliponensis JCM 15802 (MCCC 1A00708).</title>
        <authorList>
            <person name="Lai Q."/>
            <person name="Liu Y."/>
            <person name="Shao Z."/>
        </authorList>
    </citation>
    <scope>NUCLEOTIDE SEQUENCE [LARGE SCALE GENOMIC DNA]</scope>
    <source>
        <strain evidence="4 5">JCM 15802</strain>
    </source>
</reference>
<evidence type="ECO:0008006" key="6">
    <source>
        <dbReference type="Google" id="ProtNLM"/>
    </source>
</evidence>
<evidence type="ECO:0000259" key="3">
    <source>
        <dbReference type="Pfam" id="PF18705"/>
    </source>
</evidence>
<dbReference type="Proteomes" id="UP000027822">
    <property type="component" value="Unassembled WGS sequence"/>
</dbReference>
<dbReference type="Pfam" id="PF18705">
    <property type="entry name" value="DUF5643"/>
    <property type="match status" value="1"/>
</dbReference>
<keyword evidence="5" id="KW-1185">Reference proteome</keyword>
<accession>A0A073JXQ0</accession>
<evidence type="ECO:0000313" key="4">
    <source>
        <dbReference type="EMBL" id="KEK18972.1"/>
    </source>
</evidence>